<keyword evidence="2" id="KW-0472">Membrane</keyword>
<keyword evidence="2" id="KW-1133">Transmembrane helix</keyword>
<sequence length="246" mass="26190">MKAEAPSSTGTTWWSPELFRRREWNLTRPGRRSPEPPPPHDASPRKRTKQGKGYAMSADRPLANAPFSGGMPVRNLGWGWQLAYGIVMLVGGLLALLNPFAASVAATLVASFVFFMVGLLQIFLAVRDLHGTASRSVTGLFGLALCLFGILLAFDPLGGIVSLTLLIGFFFVTFGSARLWIALKMRDRRGWGWLAAAGTISIILGVGAMLFAAAGDVGLLGLFLAVELVLSGAASIAQSLSSRRSA</sequence>
<feature type="transmembrane region" description="Helical" evidence="2">
    <location>
        <begin position="78"/>
        <end position="97"/>
    </location>
</feature>
<evidence type="ECO:0000256" key="1">
    <source>
        <dbReference type="SAM" id="MobiDB-lite"/>
    </source>
</evidence>
<feature type="transmembrane region" description="Helical" evidence="2">
    <location>
        <begin position="103"/>
        <end position="125"/>
    </location>
</feature>
<reference evidence="3 4" key="1">
    <citation type="submission" date="2018-08" db="EMBL/GenBank/DDBJ databases">
        <title>Fulvimarina sp. 85, whole genome shotgun sequence.</title>
        <authorList>
            <person name="Tuo L."/>
        </authorList>
    </citation>
    <scope>NUCLEOTIDE SEQUENCE [LARGE SCALE GENOMIC DNA]</scope>
    <source>
        <strain evidence="3 4">85</strain>
    </source>
</reference>
<proteinExistence type="predicted"/>
<feature type="transmembrane region" description="Helical" evidence="2">
    <location>
        <begin position="137"/>
        <end position="154"/>
    </location>
</feature>
<dbReference type="GO" id="GO:0005886">
    <property type="term" value="C:plasma membrane"/>
    <property type="evidence" value="ECO:0007669"/>
    <property type="project" value="TreeGrafter"/>
</dbReference>
<dbReference type="PANTHER" id="PTHR34989">
    <property type="entry name" value="PROTEIN HDED"/>
    <property type="match status" value="1"/>
</dbReference>
<dbReference type="InterPro" id="IPR005325">
    <property type="entry name" value="DUF308_memb"/>
</dbReference>
<comment type="caution">
    <text evidence="3">The sequence shown here is derived from an EMBL/GenBank/DDBJ whole genome shotgun (WGS) entry which is preliminary data.</text>
</comment>
<feature type="transmembrane region" description="Helical" evidence="2">
    <location>
        <begin position="219"/>
        <end position="240"/>
    </location>
</feature>
<feature type="region of interest" description="Disordered" evidence="1">
    <location>
        <begin position="25"/>
        <end position="55"/>
    </location>
</feature>
<dbReference type="InterPro" id="IPR052712">
    <property type="entry name" value="Acid_resist_chaperone_HdeD"/>
</dbReference>
<feature type="transmembrane region" description="Helical" evidence="2">
    <location>
        <begin position="193"/>
        <end position="213"/>
    </location>
</feature>
<keyword evidence="4" id="KW-1185">Reference proteome</keyword>
<keyword evidence="2" id="KW-0812">Transmembrane</keyword>
<dbReference type="AlphaFoldDB" id="A0A371X2C5"/>
<dbReference type="PANTHER" id="PTHR34989:SF1">
    <property type="entry name" value="PROTEIN HDED"/>
    <property type="match status" value="1"/>
</dbReference>
<evidence type="ECO:0000313" key="4">
    <source>
        <dbReference type="Proteomes" id="UP000264310"/>
    </source>
</evidence>
<dbReference type="Proteomes" id="UP000264310">
    <property type="component" value="Unassembled WGS sequence"/>
</dbReference>
<name>A0A371X2C5_9HYPH</name>
<evidence type="ECO:0000256" key="2">
    <source>
        <dbReference type="SAM" id="Phobius"/>
    </source>
</evidence>
<dbReference type="Pfam" id="PF03729">
    <property type="entry name" value="DUF308"/>
    <property type="match status" value="1"/>
</dbReference>
<feature type="transmembrane region" description="Helical" evidence="2">
    <location>
        <begin position="160"/>
        <end position="181"/>
    </location>
</feature>
<gene>
    <name evidence="3" type="ORF">DYI37_10070</name>
</gene>
<accession>A0A371X2C5</accession>
<organism evidence="3 4">
    <name type="scientific">Fulvimarina endophytica</name>
    <dbReference type="NCBI Taxonomy" id="2293836"/>
    <lineage>
        <taxon>Bacteria</taxon>
        <taxon>Pseudomonadati</taxon>
        <taxon>Pseudomonadota</taxon>
        <taxon>Alphaproteobacteria</taxon>
        <taxon>Hyphomicrobiales</taxon>
        <taxon>Aurantimonadaceae</taxon>
        <taxon>Fulvimarina</taxon>
    </lineage>
</organism>
<evidence type="ECO:0000313" key="3">
    <source>
        <dbReference type="EMBL" id="RFC63381.1"/>
    </source>
</evidence>
<protein>
    <submittedName>
        <fullName evidence="3">HdeD family acid-resistance protein</fullName>
    </submittedName>
</protein>
<dbReference type="EMBL" id="QURL01000004">
    <property type="protein sequence ID" value="RFC63381.1"/>
    <property type="molecule type" value="Genomic_DNA"/>
</dbReference>